<evidence type="ECO:0000256" key="4">
    <source>
        <dbReference type="ARBA" id="ARBA00023002"/>
    </source>
</evidence>
<evidence type="ECO:0008006" key="7">
    <source>
        <dbReference type="Google" id="ProtNLM"/>
    </source>
</evidence>
<dbReference type="InterPro" id="IPR020946">
    <property type="entry name" value="Flavin_mOase-like"/>
</dbReference>
<dbReference type="PANTHER" id="PTHR23023">
    <property type="entry name" value="DIMETHYLANILINE MONOOXYGENASE"/>
    <property type="match status" value="1"/>
</dbReference>
<dbReference type="GO" id="GO:0004499">
    <property type="term" value="F:N,N-dimethylaniline monooxygenase activity"/>
    <property type="evidence" value="ECO:0007669"/>
    <property type="project" value="InterPro"/>
</dbReference>
<protein>
    <recommendedName>
        <fullName evidence="7">FAD/NAD(P)-binding domain-containing protein</fullName>
    </recommendedName>
</protein>
<sequence length="522" mass="58523">MTVHETDVQLAVGASREAAATVVEDGERVYMNGVRRVAVIGAGVGGLLAARFVKQELGAQLETLRVFEQRDDIAGTWIYSEDTGPRPAFPSAATLPPYGQWPPTQSPVYANLLTNLPIALMALHDRPFAATLPDYPSYTEVLAYWRQYAEDYQLNQHIRLRTRVELVTPAAENTDGHTMSWTVTLRNLDTSAADSSTSEQTADVWQEQFDAVIVCNGHYQEQFVPAIPGLQVLATQFPQRSVLVIGNGPSAFDIVRDLRPHVSRLIRCIRNVPLTDEFKGLSGTVLVPEITRIFTGEAISQIPSDALLHAKEDADFGPQARIEIAKPQSEQIWLGLSDQRVVPAPDVLLLATGYRYTFGFLPWLRDDLSDGHQPAVLAADGASCHNLCYQLYYTNMPSLSFIGLPKMVSPFPLMERQAWHVASVLAGRCCLPPQHERERTAHSEEEAGRDRLRGWHSLDGPAEWEYSDRLVTKVRTDPRRQRLEAERTDQERIGESWPDLVPEWWKNMRQNARALRREAIGI</sequence>
<dbReference type="AlphaFoldDB" id="A0A4P9XHI9"/>
<evidence type="ECO:0000256" key="2">
    <source>
        <dbReference type="ARBA" id="ARBA00022630"/>
    </source>
</evidence>
<keyword evidence="6" id="KW-1185">Reference proteome</keyword>
<dbReference type="Pfam" id="PF00743">
    <property type="entry name" value="FMO-like"/>
    <property type="match status" value="1"/>
</dbReference>
<accession>A0A4P9XHI9</accession>
<keyword evidence="3" id="KW-0274">FAD</keyword>
<dbReference type="SUPFAM" id="SSF51905">
    <property type="entry name" value="FAD/NAD(P)-binding domain"/>
    <property type="match status" value="2"/>
</dbReference>
<dbReference type="OrthoDB" id="66881at2759"/>
<keyword evidence="2" id="KW-0285">Flavoprotein</keyword>
<keyword evidence="4" id="KW-0560">Oxidoreductase</keyword>
<gene>
    <name evidence="5" type="ORF">THASP1DRAFT_33008</name>
</gene>
<evidence type="ECO:0000313" key="6">
    <source>
        <dbReference type="Proteomes" id="UP000271241"/>
    </source>
</evidence>
<dbReference type="InterPro" id="IPR036188">
    <property type="entry name" value="FAD/NAD-bd_sf"/>
</dbReference>
<dbReference type="STRING" id="78915.A0A4P9XHI9"/>
<dbReference type="InterPro" id="IPR050346">
    <property type="entry name" value="FMO-like"/>
</dbReference>
<evidence type="ECO:0000256" key="3">
    <source>
        <dbReference type="ARBA" id="ARBA00022827"/>
    </source>
</evidence>
<dbReference type="EMBL" id="KZ993242">
    <property type="protein sequence ID" value="RKP05153.1"/>
    <property type="molecule type" value="Genomic_DNA"/>
</dbReference>
<dbReference type="GO" id="GO:0050661">
    <property type="term" value="F:NADP binding"/>
    <property type="evidence" value="ECO:0007669"/>
    <property type="project" value="InterPro"/>
</dbReference>
<evidence type="ECO:0000313" key="5">
    <source>
        <dbReference type="EMBL" id="RKP05153.1"/>
    </source>
</evidence>
<evidence type="ECO:0000256" key="1">
    <source>
        <dbReference type="ARBA" id="ARBA00009183"/>
    </source>
</evidence>
<proteinExistence type="inferred from homology"/>
<dbReference type="GO" id="GO:0050660">
    <property type="term" value="F:flavin adenine dinucleotide binding"/>
    <property type="evidence" value="ECO:0007669"/>
    <property type="project" value="InterPro"/>
</dbReference>
<organism evidence="5 6">
    <name type="scientific">Thamnocephalis sphaerospora</name>
    <dbReference type="NCBI Taxonomy" id="78915"/>
    <lineage>
        <taxon>Eukaryota</taxon>
        <taxon>Fungi</taxon>
        <taxon>Fungi incertae sedis</taxon>
        <taxon>Zoopagomycota</taxon>
        <taxon>Zoopagomycotina</taxon>
        <taxon>Zoopagomycetes</taxon>
        <taxon>Zoopagales</taxon>
        <taxon>Sigmoideomycetaceae</taxon>
        <taxon>Thamnocephalis</taxon>
    </lineage>
</organism>
<name>A0A4P9XHI9_9FUNG</name>
<reference evidence="6" key="1">
    <citation type="journal article" date="2018" name="Nat. Microbiol.">
        <title>Leveraging single-cell genomics to expand the fungal tree of life.</title>
        <authorList>
            <person name="Ahrendt S.R."/>
            <person name="Quandt C.A."/>
            <person name="Ciobanu D."/>
            <person name="Clum A."/>
            <person name="Salamov A."/>
            <person name="Andreopoulos B."/>
            <person name="Cheng J.F."/>
            <person name="Woyke T."/>
            <person name="Pelin A."/>
            <person name="Henrissat B."/>
            <person name="Reynolds N.K."/>
            <person name="Benny G.L."/>
            <person name="Smith M.E."/>
            <person name="James T.Y."/>
            <person name="Grigoriev I.V."/>
        </authorList>
    </citation>
    <scope>NUCLEOTIDE SEQUENCE [LARGE SCALE GENOMIC DNA]</scope>
    <source>
        <strain evidence="6">RSA 1356</strain>
    </source>
</reference>
<dbReference type="Proteomes" id="UP000271241">
    <property type="component" value="Unassembled WGS sequence"/>
</dbReference>
<comment type="similarity">
    <text evidence="1">Belongs to the FMO family.</text>
</comment>
<dbReference type="Gene3D" id="3.50.50.60">
    <property type="entry name" value="FAD/NAD(P)-binding domain"/>
    <property type="match status" value="2"/>
</dbReference>